<dbReference type="GO" id="GO:0004497">
    <property type="term" value="F:monooxygenase activity"/>
    <property type="evidence" value="ECO:0007669"/>
    <property type="project" value="UniProtKB-KW"/>
</dbReference>
<keyword evidence="1" id="KW-0560">Oxidoreductase</keyword>
<evidence type="ECO:0000259" key="3">
    <source>
        <dbReference type="Pfam" id="PF00296"/>
    </source>
</evidence>
<feature type="domain" description="Luciferase-like" evidence="3">
    <location>
        <begin position="1"/>
        <end position="326"/>
    </location>
</feature>
<evidence type="ECO:0000313" key="4">
    <source>
        <dbReference type="EMBL" id="CAB4739297.1"/>
    </source>
</evidence>
<name>A0A6J6SX80_9ZZZZ</name>
<evidence type="ECO:0000256" key="1">
    <source>
        <dbReference type="ARBA" id="ARBA00023002"/>
    </source>
</evidence>
<dbReference type="PANTHER" id="PTHR30137">
    <property type="entry name" value="LUCIFERASE-LIKE MONOOXYGENASE"/>
    <property type="match status" value="1"/>
</dbReference>
<evidence type="ECO:0000256" key="2">
    <source>
        <dbReference type="ARBA" id="ARBA00023033"/>
    </source>
</evidence>
<proteinExistence type="predicted"/>
<sequence>MEFGLFLNGYLPGPGAHNGVSEHEMITREISYAVHADGFHWKYVWIGEHHALTEYSHMSAPEVVFGYIAAKTKQIHVGSGIMNLSRPVNHPVRNAERVAMLDHVTEGRYEWGTGRGAGSHEMATFDLLTSETKAMWDEAAPEILRMWEQRDYTFDGEFFRVEKPHNILPKPYGVGHPPLWVGCGNPGTFSKAGELGIGAIAFNFEPIYNLKGRIENYKEGIENCRTPLGQFVNNNIMMTNGVVCLTDRNRAREVAMSAGRGYLNTMVNLYHDTMPPQKGAVKWPGAPYAIQDEATLDMLIEAGYLLCGNPEEVNEQIAKYQEVGCDQLVFGLPSEGFEHEEVLEMIELFGSEVIPNFDSDPVHSTTRFRANAVRKYPDFAHPLPEGLEVSVIPTNSLLPLSN</sequence>
<gene>
    <name evidence="4" type="ORF">UFOPK2766_00919</name>
</gene>
<dbReference type="InterPro" id="IPR011251">
    <property type="entry name" value="Luciferase-like_dom"/>
</dbReference>
<dbReference type="GO" id="GO:0005829">
    <property type="term" value="C:cytosol"/>
    <property type="evidence" value="ECO:0007669"/>
    <property type="project" value="TreeGrafter"/>
</dbReference>
<dbReference type="PANTHER" id="PTHR30137:SF8">
    <property type="entry name" value="BLR5498 PROTEIN"/>
    <property type="match status" value="1"/>
</dbReference>
<organism evidence="4">
    <name type="scientific">freshwater metagenome</name>
    <dbReference type="NCBI Taxonomy" id="449393"/>
    <lineage>
        <taxon>unclassified sequences</taxon>
        <taxon>metagenomes</taxon>
        <taxon>ecological metagenomes</taxon>
    </lineage>
</organism>
<dbReference type="AlphaFoldDB" id="A0A6J6SX80"/>
<dbReference type="GO" id="GO:0016705">
    <property type="term" value="F:oxidoreductase activity, acting on paired donors, with incorporation or reduction of molecular oxygen"/>
    <property type="evidence" value="ECO:0007669"/>
    <property type="project" value="InterPro"/>
</dbReference>
<accession>A0A6J6SX80</accession>
<keyword evidence="2" id="KW-0503">Monooxygenase</keyword>
<dbReference type="InterPro" id="IPR050766">
    <property type="entry name" value="Bact_Lucif_Oxidored"/>
</dbReference>
<protein>
    <submittedName>
        <fullName evidence="4">Unannotated protein</fullName>
    </submittedName>
</protein>
<dbReference type="Pfam" id="PF00296">
    <property type="entry name" value="Bac_luciferase"/>
    <property type="match status" value="1"/>
</dbReference>
<dbReference type="SUPFAM" id="SSF51679">
    <property type="entry name" value="Bacterial luciferase-like"/>
    <property type="match status" value="1"/>
</dbReference>
<dbReference type="Gene3D" id="3.20.20.30">
    <property type="entry name" value="Luciferase-like domain"/>
    <property type="match status" value="1"/>
</dbReference>
<dbReference type="InterPro" id="IPR036661">
    <property type="entry name" value="Luciferase-like_sf"/>
</dbReference>
<dbReference type="EMBL" id="CAEZYU010000034">
    <property type="protein sequence ID" value="CAB4739297.1"/>
    <property type="molecule type" value="Genomic_DNA"/>
</dbReference>
<reference evidence="4" key="1">
    <citation type="submission" date="2020-05" db="EMBL/GenBank/DDBJ databases">
        <authorList>
            <person name="Chiriac C."/>
            <person name="Salcher M."/>
            <person name="Ghai R."/>
            <person name="Kavagutti S V."/>
        </authorList>
    </citation>
    <scope>NUCLEOTIDE SEQUENCE</scope>
</reference>